<dbReference type="KEGG" id="dfi:AXF13_07835"/>
<name>A0A120KM22_9BACT</name>
<protein>
    <recommendedName>
        <fullName evidence="1">Bro-N domain-containing protein</fullName>
    </recommendedName>
</protein>
<dbReference type="STRING" id="44742.AXF13_07835"/>
<dbReference type="PRINTS" id="PR01994">
    <property type="entry name" value="ANTIREPRESSR"/>
</dbReference>
<proteinExistence type="predicted"/>
<dbReference type="PROSITE" id="PS51750">
    <property type="entry name" value="BRO_N"/>
    <property type="match status" value="1"/>
</dbReference>
<evidence type="ECO:0000313" key="2">
    <source>
        <dbReference type="EMBL" id="AMD90034.1"/>
    </source>
</evidence>
<dbReference type="AlphaFoldDB" id="A0A120KM22"/>
<gene>
    <name evidence="2" type="ORF">AXF13_07835</name>
</gene>
<dbReference type="InterPro" id="IPR018875">
    <property type="entry name" value="Antirepressor_Ant_N"/>
</dbReference>
<dbReference type="SMART" id="SM01040">
    <property type="entry name" value="Bro-N"/>
    <property type="match status" value="1"/>
</dbReference>
<dbReference type="EMBL" id="CP014229">
    <property type="protein sequence ID" value="AMD90034.1"/>
    <property type="molecule type" value="Genomic_DNA"/>
</dbReference>
<dbReference type="InterPro" id="IPR003497">
    <property type="entry name" value="BRO_N_domain"/>
</dbReference>
<dbReference type="Pfam" id="PF02498">
    <property type="entry name" value="Bro-N"/>
    <property type="match status" value="1"/>
</dbReference>
<organism evidence="2 3">
    <name type="scientific">Desulfovibrio fairfieldensis</name>
    <dbReference type="NCBI Taxonomy" id="44742"/>
    <lineage>
        <taxon>Bacteria</taxon>
        <taxon>Pseudomonadati</taxon>
        <taxon>Thermodesulfobacteriota</taxon>
        <taxon>Desulfovibrionia</taxon>
        <taxon>Desulfovibrionales</taxon>
        <taxon>Desulfovibrionaceae</taxon>
        <taxon>Desulfovibrio</taxon>
    </lineage>
</organism>
<dbReference type="Proteomes" id="UP000069241">
    <property type="component" value="Chromosome"/>
</dbReference>
<dbReference type="RefSeq" id="WP_062252350.1">
    <property type="nucleotide sequence ID" value="NZ_CP014229.1"/>
</dbReference>
<keyword evidence="3" id="KW-1185">Reference proteome</keyword>
<feature type="domain" description="Bro-N" evidence="1">
    <location>
        <begin position="156"/>
        <end position="268"/>
    </location>
</feature>
<accession>A0A120KM22</accession>
<evidence type="ECO:0000313" key="3">
    <source>
        <dbReference type="Proteomes" id="UP000069241"/>
    </source>
</evidence>
<evidence type="ECO:0000259" key="1">
    <source>
        <dbReference type="PROSITE" id="PS51750"/>
    </source>
</evidence>
<dbReference type="Pfam" id="PF10547">
    <property type="entry name" value="P22_AR_N"/>
    <property type="match status" value="1"/>
</dbReference>
<sequence length="393" mass="43851">MANNTISQAMPAVQSERQLTPIIFHGDTIFCVTIEDQPYTPVKPIIENLGLVWGAQQQKLSAKKDRWGISIFDIPSNKGIQRTLCMPVRKLPAFLASINPKKVRAELRPKIELYQAECDDALWNYWTKGRAERASAALAVPELSPQNIKPGVHLHTLEFASLKLRAATKDGSLWIAVNDLGPALGYAAASGWLPAELPALWEGVLGRDSYDGTWRIVSPRQGKCCVPKVRMLSEEAVHAMIERCTKPQAQGFEVWLKDEVIPGLWEEGWYGRVEALAESPAPMALPTAVKDETPECPVQDSGVSQEAFQIYLRRMEQQRRIVEELLGEIHIGAKPYLLATAREQARRGGSEDISLAMAYLNPFDEARDAFARGFRITRHMTQAASILSRRQEA</sequence>
<reference evidence="3" key="1">
    <citation type="submission" date="2016-02" db="EMBL/GenBank/DDBJ databases">
        <authorList>
            <person name="Holder M.E."/>
            <person name="Ajami N.J."/>
            <person name="Petrosino J.F."/>
        </authorList>
    </citation>
    <scope>NUCLEOTIDE SEQUENCE [LARGE SCALE GENOMIC DNA]</scope>
    <source>
        <strain evidence="3">CCUG 45958</strain>
    </source>
</reference>